<dbReference type="GO" id="GO:0015137">
    <property type="term" value="F:citrate transmembrane transporter activity"/>
    <property type="evidence" value="ECO:0007669"/>
    <property type="project" value="TreeGrafter"/>
</dbReference>
<feature type="region of interest" description="Disordered" evidence="6">
    <location>
        <begin position="200"/>
        <end position="259"/>
    </location>
</feature>
<evidence type="ECO:0000259" key="8">
    <source>
        <dbReference type="Pfam" id="PF03600"/>
    </source>
</evidence>
<keyword evidence="5 7" id="KW-0472">Membrane</keyword>
<sequence length="658" mass="71903">MASEKSKPARLSVLGNHLRVAAIILIPLIFIFLLILPNFYSPAGTNKLLFGYQLGWVYAFCVTGVLWISNVIPIPVIGFVPLVVLPLVGISTSKKLADAFMTNVNMTTFGSLIFVLAIDATGLRERLSLRILKHSSGSFRWIFVYTFVLTALLAMWINAAAATFLMMKVVEGFLDLMKSQVASGALGEERMRASHLLLQTTPTTAPATEKNDKAAANEGMAKPEIEGPPPLPAGEEQGSIRGSVQPEEEDELDKTASVNSIPEDPVQVFETQNSRLVQDFGSELLYAVAVAANLSGTLWPHCSPMGAELFNNKVAITFKSPLVFGWTEASWMTYSFPLILINCTIALVYLVWVNFSSSETVRRTFNNSGQRLCNYRQDPTTVQKLGCIFSTKHAELPAFRFAELACLFLAGLKIVLYLTRLPVFMTGWIEFLYNRIDYTSPKDDRLDVGDGMTVVIILFLSFIIPGVGCQIFKGPTSATDKPKFAGLVGWKSVQTKFPWGIIMLIGGSSCLGKFSDKTVAGPIAASIFSSAGDGLPGALKVQLMLIMLTIFSTHVMSNPGTSILMITVWKKLLAGFMNAKNTAMQGALILPVYSVASLCFIVPSSSIPTTLVYLNNKTDKLSPMYFLRMGFPLLLMTCIPTIIYALLNRPPTLIVTPS</sequence>
<keyword evidence="2" id="KW-0813">Transport</keyword>
<keyword evidence="3 7" id="KW-0812">Transmembrane</keyword>
<feature type="transmembrane region" description="Helical" evidence="7">
    <location>
        <begin position="48"/>
        <end position="68"/>
    </location>
</feature>
<dbReference type="PANTHER" id="PTHR10283">
    <property type="entry name" value="SOLUTE CARRIER FAMILY 13 MEMBER"/>
    <property type="match status" value="1"/>
</dbReference>
<reference evidence="9 10" key="1">
    <citation type="journal article" date="2016" name="Genome Biol. Evol.">
        <title>Gene Family Evolution Reflects Adaptation to Soil Environmental Stressors in the Genome of the Collembolan Orchesella cincta.</title>
        <authorList>
            <person name="Faddeeva-Vakhrusheva A."/>
            <person name="Derks M.F."/>
            <person name="Anvar S.Y."/>
            <person name="Agamennone V."/>
            <person name="Suring W."/>
            <person name="Smit S."/>
            <person name="van Straalen N.M."/>
            <person name="Roelofs D."/>
        </authorList>
    </citation>
    <scope>NUCLEOTIDE SEQUENCE [LARGE SCALE GENOMIC DNA]</scope>
    <source>
        <tissue evidence="9">Mixed pool</tissue>
    </source>
</reference>
<evidence type="ECO:0000256" key="6">
    <source>
        <dbReference type="SAM" id="MobiDB-lite"/>
    </source>
</evidence>
<dbReference type="EMBL" id="LJIJ01000505">
    <property type="protein sequence ID" value="ODM96767.1"/>
    <property type="molecule type" value="Genomic_DNA"/>
</dbReference>
<organism evidence="9 10">
    <name type="scientific">Orchesella cincta</name>
    <name type="common">Springtail</name>
    <name type="synonym">Podura cincta</name>
    <dbReference type="NCBI Taxonomy" id="48709"/>
    <lineage>
        <taxon>Eukaryota</taxon>
        <taxon>Metazoa</taxon>
        <taxon>Ecdysozoa</taxon>
        <taxon>Arthropoda</taxon>
        <taxon>Hexapoda</taxon>
        <taxon>Collembola</taxon>
        <taxon>Entomobryomorpha</taxon>
        <taxon>Entomobryoidea</taxon>
        <taxon>Orchesellidae</taxon>
        <taxon>Orchesellinae</taxon>
        <taxon>Orchesella</taxon>
    </lineage>
</organism>
<evidence type="ECO:0000313" key="9">
    <source>
        <dbReference type="EMBL" id="ODM96767.1"/>
    </source>
</evidence>
<feature type="transmembrane region" description="Helical" evidence="7">
    <location>
        <begin position="398"/>
        <end position="418"/>
    </location>
</feature>
<comment type="caution">
    <text evidence="9">The sequence shown here is derived from an EMBL/GenBank/DDBJ whole genome shotgun (WGS) entry which is preliminary data.</text>
</comment>
<keyword evidence="4 7" id="KW-1133">Transmembrane helix</keyword>
<comment type="subcellular location">
    <subcellularLocation>
        <location evidence="1">Membrane</location>
        <topology evidence="1">Multi-pass membrane protein</topology>
    </subcellularLocation>
</comment>
<feature type="transmembrane region" description="Helical" evidence="7">
    <location>
        <begin position="626"/>
        <end position="647"/>
    </location>
</feature>
<keyword evidence="10" id="KW-1185">Reference proteome</keyword>
<dbReference type="InterPro" id="IPR004680">
    <property type="entry name" value="Cit_transptr-like_dom"/>
</dbReference>
<feature type="compositionally biased region" description="Basic and acidic residues" evidence="6">
    <location>
        <begin position="209"/>
        <end position="225"/>
    </location>
</feature>
<feature type="transmembrane region" description="Helical" evidence="7">
    <location>
        <begin position="589"/>
        <end position="614"/>
    </location>
</feature>
<evidence type="ECO:0000256" key="1">
    <source>
        <dbReference type="ARBA" id="ARBA00004141"/>
    </source>
</evidence>
<dbReference type="Proteomes" id="UP000094527">
    <property type="component" value="Unassembled WGS sequence"/>
</dbReference>
<feature type="domain" description="Citrate transporter-like" evidence="8">
    <location>
        <begin position="65"/>
        <end position="171"/>
    </location>
</feature>
<dbReference type="PANTHER" id="PTHR10283:SF82">
    <property type="entry name" value="SOLUTE CARRIER FAMILY 13 MEMBER 2"/>
    <property type="match status" value="1"/>
</dbReference>
<evidence type="ECO:0000256" key="4">
    <source>
        <dbReference type="ARBA" id="ARBA00022989"/>
    </source>
</evidence>
<accession>A0A1D2MUK3</accession>
<gene>
    <name evidence="9" type="ORF">Ocin01_09916</name>
</gene>
<dbReference type="STRING" id="48709.A0A1D2MUK3"/>
<evidence type="ECO:0000256" key="2">
    <source>
        <dbReference type="ARBA" id="ARBA00022448"/>
    </source>
</evidence>
<dbReference type="GO" id="GO:0015141">
    <property type="term" value="F:succinate transmembrane transporter activity"/>
    <property type="evidence" value="ECO:0007669"/>
    <property type="project" value="TreeGrafter"/>
</dbReference>
<feature type="transmembrane region" description="Helical" evidence="7">
    <location>
        <begin position="545"/>
        <end position="569"/>
    </location>
</feature>
<dbReference type="AlphaFoldDB" id="A0A1D2MUK3"/>
<evidence type="ECO:0000256" key="5">
    <source>
        <dbReference type="ARBA" id="ARBA00023136"/>
    </source>
</evidence>
<feature type="transmembrane region" description="Helical" evidence="7">
    <location>
        <begin position="142"/>
        <end position="167"/>
    </location>
</feature>
<feature type="transmembrane region" description="Helical" evidence="7">
    <location>
        <begin position="451"/>
        <end position="472"/>
    </location>
</feature>
<feature type="transmembrane region" description="Helical" evidence="7">
    <location>
        <begin position="20"/>
        <end position="36"/>
    </location>
</feature>
<dbReference type="Pfam" id="PF03600">
    <property type="entry name" value="CitMHS"/>
    <property type="match status" value="1"/>
</dbReference>
<protein>
    <submittedName>
        <fullName evidence="9">Solute carrier family 13 member 2</fullName>
    </submittedName>
</protein>
<evidence type="ECO:0000313" key="10">
    <source>
        <dbReference type="Proteomes" id="UP000094527"/>
    </source>
</evidence>
<proteinExistence type="predicted"/>
<feature type="transmembrane region" description="Helical" evidence="7">
    <location>
        <begin position="331"/>
        <end position="353"/>
    </location>
</feature>
<feature type="transmembrane region" description="Helical" evidence="7">
    <location>
        <begin position="104"/>
        <end position="122"/>
    </location>
</feature>
<name>A0A1D2MUK3_ORCCI</name>
<evidence type="ECO:0000256" key="3">
    <source>
        <dbReference type="ARBA" id="ARBA00022692"/>
    </source>
</evidence>
<evidence type="ECO:0000256" key="7">
    <source>
        <dbReference type="SAM" id="Phobius"/>
    </source>
</evidence>
<dbReference type="GO" id="GO:0005886">
    <property type="term" value="C:plasma membrane"/>
    <property type="evidence" value="ECO:0007669"/>
    <property type="project" value="TreeGrafter"/>
</dbReference>
<dbReference type="OMA" id="LLAMWIN"/>